<dbReference type="InterPro" id="IPR012341">
    <property type="entry name" value="6hp_glycosidase-like_sf"/>
</dbReference>
<evidence type="ECO:0000259" key="2">
    <source>
        <dbReference type="Pfam" id="PF19291"/>
    </source>
</evidence>
<reference evidence="3 4" key="1">
    <citation type="submission" date="2019-02" db="EMBL/GenBank/DDBJ databases">
        <title>Draft genome sequences of novel Actinobacteria.</title>
        <authorList>
            <person name="Sahin N."/>
            <person name="Ay H."/>
            <person name="Saygin H."/>
        </authorList>
    </citation>
    <scope>NUCLEOTIDE SEQUENCE [LARGE SCALE GENOMIC DNA]</scope>
    <source>
        <strain evidence="3 4">JCM 30529</strain>
    </source>
</reference>
<comment type="caution">
    <text evidence="3">The sequence shown here is derived from an EMBL/GenBank/DDBJ whole genome shotgun (WGS) entry which is preliminary data.</text>
</comment>
<evidence type="ECO:0000313" key="3">
    <source>
        <dbReference type="EMBL" id="TDB90436.1"/>
    </source>
</evidence>
<dbReference type="PANTHER" id="PTHR31616:SF10">
    <property type="entry name" value="TREHALASE"/>
    <property type="match status" value="1"/>
</dbReference>
<feature type="domain" description="Trehalase-like N-terminal" evidence="2">
    <location>
        <begin position="11"/>
        <end position="212"/>
    </location>
</feature>
<keyword evidence="4" id="KW-1185">Reference proteome</keyword>
<protein>
    <submittedName>
        <fullName evidence="3">Glycoside hydrolase family 15 protein</fullName>
    </submittedName>
</protein>
<sequence length="552" mass="59942">MSRTEATPSTGRMPAVLRNYALLADGHRGALIDPGGDIVWLCAPGWSDPAVFSALLDGAGRFRVAPAADRFVWGGYYEPGSLIWRSRWVTGDGIIESREALAFPGEADRVVLLRQIRALDRPARVRVVVDPRAGFGREPVRDPVRDGDRWRARTGNLHLRLQGGARLHQDQQGFLAGELTIPPGGHHDLVLEIANGPLDPAHESAAELWRTTEQHRSSVIPSLDGPARRDATLAYAVLRGMTRPGGGMVAAATTALPERALAGRNYDYRYAWIRDQSFAGQAAALVGRYDLLDDAVAFFTARVLADGDHLAPAYTVTGDPVPREQPLPLAGYPGGRVRTGNWVRGQLQLDSFGEVLMVLAAAQRHDRLDTDGRHAMQVAADAIGRRWSQPDSGIWELSPRQWTHSKLTCVAGLRTAAQVAAPPSAAHWSALADRILADVSANGLAAAGHWRRAYDDDRVDAALLLPGIRGALPPQDPRVDRTRRAVTGELEQDGYLYRFRPDRRPLGDAEGAFLLCGFAAALAAWQAGDVAGANRWFERNRAACGPPGLYTE</sequence>
<keyword evidence="3" id="KW-0378">Hydrolase</keyword>
<dbReference type="EMBL" id="SMKE01000558">
    <property type="protein sequence ID" value="TDB90436.1"/>
    <property type="molecule type" value="Genomic_DNA"/>
</dbReference>
<proteinExistence type="predicted"/>
<gene>
    <name evidence="3" type="ORF">E1091_14190</name>
</gene>
<organism evidence="3 4">
    <name type="scientific">Micromonospora fluostatini</name>
    <dbReference type="NCBI Taxonomy" id="1629071"/>
    <lineage>
        <taxon>Bacteria</taxon>
        <taxon>Bacillati</taxon>
        <taxon>Actinomycetota</taxon>
        <taxon>Actinomycetes</taxon>
        <taxon>Micromonosporales</taxon>
        <taxon>Micromonosporaceae</taxon>
        <taxon>Micromonospora</taxon>
    </lineage>
</organism>
<feature type="domain" description="GH15-like" evidence="1">
    <location>
        <begin position="243"/>
        <end position="524"/>
    </location>
</feature>
<dbReference type="InterPro" id="IPR008928">
    <property type="entry name" value="6-hairpin_glycosidase_sf"/>
</dbReference>
<dbReference type="GO" id="GO:0016787">
    <property type="term" value="F:hydrolase activity"/>
    <property type="evidence" value="ECO:0007669"/>
    <property type="project" value="UniProtKB-KW"/>
</dbReference>
<evidence type="ECO:0000313" key="4">
    <source>
        <dbReference type="Proteomes" id="UP000295626"/>
    </source>
</evidence>
<dbReference type="Pfam" id="PF19291">
    <property type="entry name" value="TREH_N"/>
    <property type="match status" value="1"/>
</dbReference>
<dbReference type="PANTHER" id="PTHR31616">
    <property type="entry name" value="TREHALASE"/>
    <property type="match status" value="1"/>
</dbReference>
<dbReference type="InterPro" id="IPR045582">
    <property type="entry name" value="Trehalase-like_N"/>
</dbReference>
<evidence type="ECO:0000259" key="1">
    <source>
        <dbReference type="Pfam" id="PF00723"/>
    </source>
</evidence>
<dbReference type="InterPro" id="IPR011613">
    <property type="entry name" value="GH15-like"/>
</dbReference>
<dbReference type="Proteomes" id="UP000295626">
    <property type="component" value="Unassembled WGS sequence"/>
</dbReference>
<name>A0ABY2DEN9_9ACTN</name>
<dbReference type="Gene3D" id="1.50.10.10">
    <property type="match status" value="1"/>
</dbReference>
<accession>A0ABY2DEN9</accession>
<dbReference type="SUPFAM" id="SSF48208">
    <property type="entry name" value="Six-hairpin glycosidases"/>
    <property type="match status" value="1"/>
</dbReference>
<dbReference type="Pfam" id="PF00723">
    <property type="entry name" value="Glyco_hydro_15"/>
    <property type="match status" value="1"/>
</dbReference>
<feature type="non-terminal residue" evidence="3">
    <location>
        <position position="552"/>
    </location>
</feature>